<dbReference type="RefSeq" id="WP_090746870.1">
    <property type="nucleotide sequence ID" value="NZ_FOBW01000009.1"/>
</dbReference>
<proteinExistence type="predicted"/>
<dbReference type="Gene3D" id="1.10.3750.10">
    <property type="entry name" value="YhaI-like"/>
    <property type="match status" value="1"/>
</dbReference>
<dbReference type="EMBL" id="FOBW01000009">
    <property type="protein sequence ID" value="SEN11953.1"/>
    <property type="molecule type" value="Genomic_DNA"/>
</dbReference>
<dbReference type="InterPro" id="IPR015058">
    <property type="entry name" value="DUF1878"/>
</dbReference>
<accession>A0A1H8DXN5</accession>
<evidence type="ECO:0008006" key="3">
    <source>
        <dbReference type="Google" id="ProtNLM"/>
    </source>
</evidence>
<name>A0A1H8DXN5_9BACI</name>
<reference evidence="2" key="1">
    <citation type="submission" date="2016-10" db="EMBL/GenBank/DDBJ databases">
        <authorList>
            <person name="Varghese N."/>
            <person name="Submissions S."/>
        </authorList>
    </citation>
    <scope>NUCLEOTIDE SEQUENCE [LARGE SCALE GENOMIC DNA]</scope>
    <source>
        <strain evidence="2">B48,IBRC-M 10115,DSM 25386,CECT 8001</strain>
    </source>
</reference>
<dbReference type="AlphaFoldDB" id="A0A1H8DXN5"/>
<evidence type="ECO:0000313" key="2">
    <source>
        <dbReference type="Proteomes" id="UP000198553"/>
    </source>
</evidence>
<dbReference type="OrthoDB" id="2353223at2"/>
<keyword evidence="2" id="KW-1185">Reference proteome</keyword>
<protein>
    <recommendedName>
        <fullName evidence="3">DUF1878 family protein</fullName>
    </recommendedName>
</protein>
<dbReference type="Pfam" id="PF08963">
    <property type="entry name" value="DUF1878"/>
    <property type="match status" value="1"/>
</dbReference>
<dbReference type="SUPFAM" id="SSF109915">
    <property type="entry name" value="Hypothetical protein YhaI"/>
    <property type="match status" value="1"/>
</dbReference>
<sequence length="113" mass="13544">MKNEEIAEKIKMLEFHQKLLLKMVEGSSLKFYYLIIDRSLTEVEVTEFLQYCENLTVEFKKQKAEGFVYFHPLFDEFQLFLQPKMDAEEVIFACLEQGLFVPLMQELKKYTKL</sequence>
<dbReference type="InterPro" id="IPR035945">
    <property type="entry name" value="YhaI-like_sf"/>
</dbReference>
<dbReference type="Proteomes" id="UP000198553">
    <property type="component" value="Unassembled WGS sequence"/>
</dbReference>
<gene>
    <name evidence="1" type="ORF">SAMN05192533_10988</name>
</gene>
<organism evidence="1 2">
    <name type="scientific">Mesobacillus persicus</name>
    <dbReference type="NCBI Taxonomy" id="930146"/>
    <lineage>
        <taxon>Bacteria</taxon>
        <taxon>Bacillati</taxon>
        <taxon>Bacillota</taxon>
        <taxon>Bacilli</taxon>
        <taxon>Bacillales</taxon>
        <taxon>Bacillaceae</taxon>
        <taxon>Mesobacillus</taxon>
    </lineage>
</organism>
<evidence type="ECO:0000313" key="1">
    <source>
        <dbReference type="EMBL" id="SEN11953.1"/>
    </source>
</evidence>